<name>A0A3M9N9Q6_9BACT</name>
<evidence type="ECO:0008006" key="3">
    <source>
        <dbReference type="Google" id="ProtNLM"/>
    </source>
</evidence>
<evidence type="ECO:0000313" key="1">
    <source>
        <dbReference type="EMBL" id="RNI34514.1"/>
    </source>
</evidence>
<proteinExistence type="predicted"/>
<dbReference type="AlphaFoldDB" id="A0A3M9N9Q6"/>
<organism evidence="1 2">
    <name type="scientific">Hanamia caeni</name>
    <dbReference type="NCBI Taxonomy" id="2294116"/>
    <lineage>
        <taxon>Bacteria</taxon>
        <taxon>Pseudomonadati</taxon>
        <taxon>Bacteroidota</taxon>
        <taxon>Chitinophagia</taxon>
        <taxon>Chitinophagales</taxon>
        <taxon>Chitinophagaceae</taxon>
        <taxon>Hanamia</taxon>
    </lineage>
</organism>
<keyword evidence="2" id="KW-1185">Reference proteome</keyword>
<comment type="caution">
    <text evidence="1">The sequence shown here is derived from an EMBL/GenBank/DDBJ whole genome shotgun (WGS) entry which is preliminary data.</text>
</comment>
<reference evidence="1 2" key="1">
    <citation type="submission" date="2018-11" db="EMBL/GenBank/DDBJ databases">
        <title>Draft genome sequence of Ferruginibacter sp. BO-59.</title>
        <authorList>
            <person name="Im W.T."/>
        </authorList>
    </citation>
    <scope>NUCLEOTIDE SEQUENCE [LARGE SCALE GENOMIC DNA]</scope>
    <source>
        <strain evidence="1 2">BO-59</strain>
    </source>
</reference>
<accession>A0A3M9N9Q6</accession>
<sequence>MTLDLRFDLFSGMKYLFILFFIGFSNSSFAQSNDSLPQNKVVVFKDYRLNILARKEAELNAINYKRQPHTVMGYRLMVLNTNDKDYAFKIRAELLRKFPEQKPYMWYSSPYIRIKFGNFKTKDEAEIYRKQISDMLGGATVYYIEEPVEVGPDER</sequence>
<dbReference type="EMBL" id="RJJR01000013">
    <property type="protein sequence ID" value="RNI34514.1"/>
    <property type="molecule type" value="Genomic_DNA"/>
</dbReference>
<gene>
    <name evidence="1" type="ORF">EFY79_15145</name>
</gene>
<dbReference type="Proteomes" id="UP000267223">
    <property type="component" value="Unassembled WGS sequence"/>
</dbReference>
<evidence type="ECO:0000313" key="2">
    <source>
        <dbReference type="Proteomes" id="UP000267223"/>
    </source>
</evidence>
<protein>
    <recommendedName>
        <fullName evidence="3">SPOR domain-containing protein</fullName>
    </recommendedName>
</protein>